<keyword evidence="4" id="KW-1185">Reference proteome</keyword>
<evidence type="ECO:0000256" key="1">
    <source>
        <dbReference type="SAM" id="MobiDB-lite"/>
    </source>
</evidence>
<feature type="compositionally biased region" description="Basic and acidic residues" evidence="1">
    <location>
        <begin position="33"/>
        <end position="42"/>
    </location>
</feature>
<dbReference type="EMBL" id="UYRX01000327">
    <property type="protein sequence ID" value="VDK80228.1"/>
    <property type="molecule type" value="Genomic_DNA"/>
</dbReference>
<dbReference type="Proteomes" id="UP000277928">
    <property type="component" value="Unassembled WGS sequence"/>
</dbReference>
<reference evidence="2 4" key="1">
    <citation type="submission" date="2018-08" db="EMBL/GenBank/DDBJ databases">
        <authorList>
            <person name="Laetsch R D."/>
            <person name="Stevens L."/>
            <person name="Kumar S."/>
            <person name="Blaxter L. M."/>
        </authorList>
    </citation>
    <scope>NUCLEOTIDE SEQUENCE [LARGE SCALE GENOMIC DNA]</scope>
</reference>
<evidence type="ECO:0000313" key="3">
    <source>
        <dbReference type="EMBL" id="VDK88212.1"/>
    </source>
</evidence>
<dbReference type="EMBL" id="UYRX01001106">
    <property type="protein sequence ID" value="VDK88212.1"/>
    <property type="molecule type" value="Genomic_DNA"/>
</dbReference>
<evidence type="ECO:0000313" key="2">
    <source>
        <dbReference type="EMBL" id="VDK80228.1"/>
    </source>
</evidence>
<accession>A0A3P6ULV3</accession>
<organism evidence="2 4">
    <name type="scientific">Litomosoides sigmodontis</name>
    <name type="common">Filarial nematode worm</name>
    <dbReference type="NCBI Taxonomy" id="42156"/>
    <lineage>
        <taxon>Eukaryota</taxon>
        <taxon>Metazoa</taxon>
        <taxon>Ecdysozoa</taxon>
        <taxon>Nematoda</taxon>
        <taxon>Chromadorea</taxon>
        <taxon>Rhabditida</taxon>
        <taxon>Spirurina</taxon>
        <taxon>Spiruromorpha</taxon>
        <taxon>Filarioidea</taxon>
        <taxon>Onchocercidae</taxon>
        <taxon>Litomosoides</taxon>
    </lineage>
</organism>
<gene>
    <name evidence="2" type="ORF">NLS_LOCUS4818</name>
    <name evidence="3" type="ORF">NLS_LOCUS8554</name>
</gene>
<proteinExistence type="predicted"/>
<feature type="region of interest" description="Disordered" evidence="1">
    <location>
        <begin position="33"/>
        <end position="64"/>
    </location>
</feature>
<evidence type="ECO:0000313" key="4">
    <source>
        <dbReference type="Proteomes" id="UP000277928"/>
    </source>
</evidence>
<protein>
    <submittedName>
        <fullName evidence="2">Uncharacterized protein</fullName>
    </submittedName>
</protein>
<sequence length="76" mass="8662">MIRTLKFNVKNATNALKLSETELNISNHKIEMTDAPPHEGQRIHPSVKHGQKTLPPTSPTHLVPRSHELPEFLLMY</sequence>
<name>A0A3P6ULV3_LITSI</name>
<dbReference type="AlphaFoldDB" id="A0A3P6ULV3"/>